<dbReference type="InterPro" id="IPR010570">
    <property type="entry name" value="UpxZ_fam"/>
</dbReference>
<dbReference type="AlphaFoldDB" id="A0A415UEI3"/>
<reference evidence="1 2" key="1">
    <citation type="submission" date="2018-08" db="EMBL/GenBank/DDBJ databases">
        <title>A genome reference for cultivated species of the human gut microbiota.</title>
        <authorList>
            <person name="Zou Y."/>
            <person name="Xue W."/>
            <person name="Luo G."/>
        </authorList>
    </citation>
    <scope>NUCLEOTIDE SEQUENCE [LARGE SCALE GENOMIC DNA]</scope>
    <source>
        <strain evidence="1 2">AF31-17AC</strain>
    </source>
</reference>
<evidence type="ECO:0000313" key="2">
    <source>
        <dbReference type="Proteomes" id="UP000283700"/>
    </source>
</evidence>
<organism evidence="1 2">
    <name type="scientific">Anaerobutyricum hallii</name>
    <dbReference type="NCBI Taxonomy" id="39488"/>
    <lineage>
        <taxon>Bacteria</taxon>
        <taxon>Bacillati</taxon>
        <taxon>Bacillota</taxon>
        <taxon>Clostridia</taxon>
        <taxon>Lachnospirales</taxon>
        <taxon>Lachnospiraceae</taxon>
        <taxon>Anaerobutyricum</taxon>
    </lineage>
</organism>
<protein>
    <submittedName>
        <fullName evidence="1">Abortive phage infection protein</fullName>
    </submittedName>
</protein>
<name>A0A415UEI3_9FIRM</name>
<comment type="caution">
    <text evidence="1">The sequence shown here is derived from an EMBL/GenBank/DDBJ whole genome shotgun (WGS) entry which is preliminary data.</text>
</comment>
<dbReference type="Proteomes" id="UP000283700">
    <property type="component" value="Unassembled WGS sequence"/>
</dbReference>
<evidence type="ECO:0000313" key="1">
    <source>
        <dbReference type="EMBL" id="RHN16500.1"/>
    </source>
</evidence>
<dbReference type="Pfam" id="PF06603">
    <property type="entry name" value="UpxZ"/>
    <property type="match status" value="1"/>
</dbReference>
<proteinExistence type="predicted"/>
<gene>
    <name evidence="1" type="ORF">DWZ29_02765</name>
</gene>
<accession>A0A415UEI3</accession>
<sequence>MSTSDILESLIEKDNGYLIISKAVESGVSKPSVLKYVREHDMEKVAHGIYILDDVWSDELFVLQQRNKNIIYSGETALYLHGLTDREYSHICFTVPTGYNATHIKKKNKEVRYANPEILDMGICEIPSSSGNLVKVYNKERCICDLIKNRKKYEIQLYQTAIKEYMSSKEKNLSRLIEYAVKLGVRDKVMMYVEVMV</sequence>
<dbReference type="EMBL" id="QRQO01000005">
    <property type="protein sequence ID" value="RHN16500.1"/>
    <property type="molecule type" value="Genomic_DNA"/>
</dbReference>
<dbReference type="RefSeq" id="WP_118485604.1">
    <property type="nucleotide sequence ID" value="NZ_QRQO01000005.1"/>
</dbReference>